<dbReference type="EMBL" id="WQNF01000074">
    <property type="protein sequence ID" value="MVT71346.1"/>
    <property type="molecule type" value="Genomic_DNA"/>
</dbReference>
<evidence type="ECO:0000313" key="2">
    <source>
        <dbReference type="Proteomes" id="UP000436468"/>
    </source>
</evidence>
<name>A0A844SZB4_9BRAD</name>
<dbReference type="RefSeq" id="WP_157348896.1">
    <property type="nucleotide sequence ID" value="NZ_CP176492.1"/>
</dbReference>
<keyword evidence="2" id="KW-1185">Reference proteome</keyword>
<comment type="caution">
    <text evidence="1">The sequence shown here is derived from an EMBL/GenBank/DDBJ whole genome shotgun (WGS) entry which is preliminary data.</text>
</comment>
<protein>
    <submittedName>
        <fullName evidence="1">Uncharacterized protein</fullName>
    </submittedName>
</protein>
<reference evidence="1 2" key="1">
    <citation type="submission" date="2019-12" db="EMBL/GenBank/DDBJ databases">
        <title>Draft genome sequences Bradyrhizobium cajani AMBPC1010, Bradyrhizobium pachyrhizi AMBPC1040 and Bradyrhizobium yuanmingense ALSPC3051, three plant growth promoting strains isolated from nodules of Cajanus cajan L. in Dominican Republic.</title>
        <authorList>
            <person name="Flores-Felix J.D."/>
            <person name="Araujo J."/>
            <person name="Diaz-Alcantara C."/>
            <person name="Gonzalez-Andres F."/>
            <person name="Velazquez E."/>
        </authorList>
    </citation>
    <scope>NUCLEOTIDE SEQUENCE [LARGE SCALE GENOMIC DNA]</scope>
    <source>
        <strain evidence="1 2">1040</strain>
    </source>
</reference>
<proteinExistence type="predicted"/>
<gene>
    <name evidence="1" type="ORF">GPL21_40890</name>
</gene>
<organism evidence="1 2">
    <name type="scientific">Bradyrhizobium pachyrhizi</name>
    <dbReference type="NCBI Taxonomy" id="280333"/>
    <lineage>
        <taxon>Bacteria</taxon>
        <taxon>Pseudomonadati</taxon>
        <taxon>Pseudomonadota</taxon>
        <taxon>Alphaproteobacteria</taxon>
        <taxon>Hyphomicrobiales</taxon>
        <taxon>Nitrobacteraceae</taxon>
        <taxon>Bradyrhizobium</taxon>
    </lineage>
</organism>
<sequence>MERELASHHQCVCCGGLIEGIVDDDAIGLDARIGLFTGECAFVCNECTASLIAAAARRRQEAVRRK</sequence>
<evidence type="ECO:0000313" key="1">
    <source>
        <dbReference type="EMBL" id="MVT71346.1"/>
    </source>
</evidence>
<dbReference type="Proteomes" id="UP000436468">
    <property type="component" value="Unassembled WGS sequence"/>
</dbReference>
<dbReference type="AlphaFoldDB" id="A0A844SZB4"/>
<accession>A0A844SZB4</accession>